<dbReference type="Proteomes" id="UP001491310">
    <property type="component" value="Unassembled WGS sequence"/>
</dbReference>
<evidence type="ECO:0000313" key="2">
    <source>
        <dbReference type="EMBL" id="KAK9916710.1"/>
    </source>
</evidence>
<name>A0ABR2YYB9_9CHLO</name>
<feature type="region of interest" description="Disordered" evidence="1">
    <location>
        <begin position="214"/>
        <end position="247"/>
    </location>
</feature>
<evidence type="ECO:0000313" key="3">
    <source>
        <dbReference type="Proteomes" id="UP001491310"/>
    </source>
</evidence>
<evidence type="ECO:0008006" key="4">
    <source>
        <dbReference type="Google" id="ProtNLM"/>
    </source>
</evidence>
<gene>
    <name evidence="2" type="ORF">WJX75_006122</name>
</gene>
<feature type="compositionally biased region" description="Gly residues" evidence="1">
    <location>
        <begin position="137"/>
        <end position="157"/>
    </location>
</feature>
<comment type="caution">
    <text evidence="2">The sequence shown here is derived from an EMBL/GenBank/DDBJ whole genome shotgun (WGS) entry which is preliminary data.</text>
</comment>
<proteinExistence type="predicted"/>
<dbReference type="EMBL" id="JALJOT010000003">
    <property type="protein sequence ID" value="KAK9916710.1"/>
    <property type="molecule type" value="Genomic_DNA"/>
</dbReference>
<accession>A0ABR2YYB9</accession>
<feature type="region of interest" description="Disordered" evidence="1">
    <location>
        <begin position="124"/>
        <end position="157"/>
    </location>
</feature>
<protein>
    <recommendedName>
        <fullName evidence="4">PE-PGRS family protein</fullName>
    </recommendedName>
</protein>
<sequence>MTLRVYIAGSIGPGFSPFLFSSFNFTNAGATGREGPTLAQLTADPGYQAQNWTQDPRYLNDGSASGGGGSYVFLPSGSLLAAAGGGGGANCYNIGGPISGQSASLTINGTAGYPSGGAGGVNGGGGGANAPATPGSPGLGGNGGDISDGPGGGGGSFGTPLSTYLGGLGSPAACLIGASDGGFGGGGSSGSPGCSAPGGGGGGGFSGGGGGARYSATAPKAGGGGGTGAPYGITMSKLHPKTRHKGP</sequence>
<keyword evidence="3" id="KW-1185">Reference proteome</keyword>
<evidence type="ECO:0000256" key="1">
    <source>
        <dbReference type="SAM" id="MobiDB-lite"/>
    </source>
</evidence>
<feature type="compositionally biased region" description="Basic residues" evidence="1">
    <location>
        <begin position="238"/>
        <end position="247"/>
    </location>
</feature>
<organism evidence="2 3">
    <name type="scientific">Coccomyxa subellipsoidea</name>
    <dbReference type="NCBI Taxonomy" id="248742"/>
    <lineage>
        <taxon>Eukaryota</taxon>
        <taxon>Viridiplantae</taxon>
        <taxon>Chlorophyta</taxon>
        <taxon>core chlorophytes</taxon>
        <taxon>Trebouxiophyceae</taxon>
        <taxon>Trebouxiophyceae incertae sedis</taxon>
        <taxon>Coccomyxaceae</taxon>
        <taxon>Coccomyxa</taxon>
    </lineage>
</organism>
<reference evidence="2 3" key="1">
    <citation type="journal article" date="2024" name="Nat. Commun.">
        <title>Phylogenomics reveals the evolutionary origins of lichenization in chlorophyte algae.</title>
        <authorList>
            <person name="Puginier C."/>
            <person name="Libourel C."/>
            <person name="Otte J."/>
            <person name="Skaloud P."/>
            <person name="Haon M."/>
            <person name="Grisel S."/>
            <person name="Petersen M."/>
            <person name="Berrin J.G."/>
            <person name="Delaux P.M."/>
            <person name="Dal Grande F."/>
            <person name="Keller J."/>
        </authorList>
    </citation>
    <scope>NUCLEOTIDE SEQUENCE [LARGE SCALE GENOMIC DNA]</scope>
    <source>
        <strain evidence="2 3">SAG 216-7</strain>
    </source>
</reference>